<keyword evidence="1" id="KW-0472">Membrane</keyword>
<feature type="transmembrane region" description="Helical" evidence="1">
    <location>
        <begin position="37"/>
        <end position="54"/>
    </location>
</feature>
<dbReference type="RefSeq" id="WP_105778094.1">
    <property type="nucleotide sequence ID" value="NZ_JAHPOL010000008.1"/>
</dbReference>
<dbReference type="AlphaFoldDB" id="A0AB37APF0"/>
<keyword evidence="1" id="KW-1133">Transmembrane helix</keyword>
<protein>
    <submittedName>
        <fullName evidence="2">Uncharacterized protein</fullName>
    </submittedName>
</protein>
<dbReference type="Proteomes" id="UP000237811">
    <property type="component" value="Unassembled WGS sequence"/>
</dbReference>
<name>A0AB37APF0_9BURK</name>
<evidence type="ECO:0000313" key="2">
    <source>
        <dbReference type="EMBL" id="PRE42307.1"/>
    </source>
</evidence>
<organism evidence="2 3">
    <name type="scientific">Burkholderia multivorans</name>
    <dbReference type="NCBI Taxonomy" id="87883"/>
    <lineage>
        <taxon>Bacteria</taxon>
        <taxon>Pseudomonadati</taxon>
        <taxon>Pseudomonadota</taxon>
        <taxon>Betaproteobacteria</taxon>
        <taxon>Burkholderiales</taxon>
        <taxon>Burkholderiaceae</taxon>
        <taxon>Burkholderia</taxon>
        <taxon>Burkholderia cepacia complex</taxon>
    </lineage>
</organism>
<proteinExistence type="predicted"/>
<comment type="caution">
    <text evidence="2">The sequence shown here is derived from an EMBL/GenBank/DDBJ whole genome shotgun (WGS) entry which is preliminary data.</text>
</comment>
<evidence type="ECO:0000313" key="3">
    <source>
        <dbReference type="Proteomes" id="UP000237811"/>
    </source>
</evidence>
<keyword evidence="1" id="KW-0812">Transmembrane</keyword>
<dbReference type="EMBL" id="PVFR01000076">
    <property type="protein sequence ID" value="PRE42307.1"/>
    <property type="molecule type" value="Genomic_DNA"/>
</dbReference>
<sequence>MLASKFFSLSVKASGAMLFAIGIAVVEMALIKIFGDGIGYSVLVTFIALAIVAWRRTAVDQAG</sequence>
<accession>A0AB37APF0</accession>
<feature type="transmembrane region" description="Helical" evidence="1">
    <location>
        <begin position="12"/>
        <end position="31"/>
    </location>
</feature>
<gene>
    <name evidence="2" type="ORF">C6P99_24865</name>
</gene>
<evidence type="ECO:0000256" key="1">
    <source>
        <dbReference type="SAM" id="Phobius"/>
    </source>
</evidence>
<reference evidence="2 3" key="1">
    <citation type="submission" date="2018-03" db="EMBL/GenBank/DDBJ databases">
        <authorList>
            <person name="Nguyen K."/>
            <person name="Fouts D."/>
            <person name="Sutton G."/>
        </authorList>
    </citation>
    <scope>NUCLEOTIDE SEQUENCE [LARGE SCALE GENOMIC DNA]</scope>
    <source>
        <strain evidence="2 3">AU14328</strain>
    </source>
</reference>